<feature type="transmembrane region" description="Helical" evidence="9">
    <location>
        <begin position="115"/>
        <end position="138"/>
    </location>
</feature>
<sequence length="225" mass="24706">MDALTKTLLQITLGGSAWVLWLLILLSLASVAVMIERGWTYFRHRFPEEQFIRKINPLLRQQRWTEAVSLCQESKALEPQVLLAGLRQVAQGREAAQDAMEGERIRVGLYLEKRLSFLGTLGANAPFIGLFGTVLGIIHAFKDLSLAEGGGGPAVMAGIAEALVATAVGLLVAIPAVVMYNLFHRRLHVVMERARRLGQLLLAEMAEVACEEEGHRSARRIGGRA</sequence>
<keyword evidence="5 8" id="KW-0653">Protein transport</keyword>
<dbReference type="InterPro" id="IPR002898">
    <property type="entry name" value="MotA_ExbB_proton_chnl"/>
</dbReference>
<dbReference type="PANTHER" id="PTHR30625:SF15">
    <property type="entry name" value="BIOPOLYMER TRANSPORT PROTEIN EXBB"/>
    <property type="match status" value="1"/>
</dbReference>
<reference evidence="11" key="1">
    <citation type="journal article" date="2020" name="mSystems">
        <title>Genome- and Community-Level Interaction Insights into Carbon Utilization and Element Cycling Functions of Hydrothermarchaeota in Hydrothermal Sediment.</title>
        <authorList>
            <person name="Zhou Z."/>
            <person name="Liu Y."/>
            <person name="Xu W."/>
            <person name="Pan J."/>
            <person name="Luo Z.H."/>
            <person name="Li M."/>
        </authorList>
    </citation>
    <scope>NUCLEOTIDE SEQUENCE [LARGE SCALE GENOMIC DNA]</scope>
    <source>
        <strain evidence="11">SpSt-897</strain>
    </source>
</reference>
<evidence type="ECO:0000256" key="3">
    <source>
        <dbReference type="ARBA" id="ARBA00022475"/>
    </source>
</evidence>
<keyword evidence="2 8" id="KW-0813">Transport</keyword>
<keyword evidence="4 9" id="KW-0812">Transmembrane</keyword>
<dbReference type="AlphaFoldDB" id="A0A7C3YZS1"/>
<evidence type="ECO:0000256" key="7">
    <source>
        <dbReference type="ARBA" id="ARBA00023136"/>
    </source>
</evidence>
<evidence type="ECO:0000256" key="1">
    <source>
        <dbReference type="ARBA" id="ARBA00004651"/>
    </source>
</evidence>
<feature type="transmembrane region" description="Helical" evidence="9">
    <location>
        <begin position="158"/>
        <end position="183"/>
    </location>
</feature>
<dbReference type="GO" id="GO:0005886">
    <property type="term" value="C:plasma membrane"/>
    <property type="evidence" value="ECO:0007669"/>
    <property type="project" value="UniProtKB-SubCell"/>
</dbReference>
<keyword evidence="6 9" id="KW-1133">Transmembrane helix</keyword>
<evidence type="ECO:0000256" key="6">
    <source>
        <dbReference type="ARBA" id="ARBA00022989"/>
    </source>
</evidence>
<comment type="subcellular location">
    <subcellularLocation>
        <location evidence="1">Cell membrane</location>
        <topology evidence="1">Multi-pass membrane protein</topology>
    </subcellularLocation>
    <subcellularLocation>
        <location evidence="8">Membrane</location>
        <topology evidence="8">Multi-pass membrane protein</topology>
    </subcellularLocation>
</comment>
<name>A0A7C3YZS1_9BACT</name>
<proteinExistence type="inferred from homology"/>
<organism evidence="11">
    <name type="scientific">Desulfobacca acetoxidans</name>
    <dbReference type="NCBI Taxonomy" id="60893"/>
    <lineage>
        <taxon>Bacteria</taxon>
        <taxon>Pseudomonadati</taxon>
        <taxon>Thermodesulfobacteriota</taxon>
        <taxon>Desulfobaccia</taxon>
        <taxon>Desulfobaccales</taxon>
        <taxon>Desulfobaccaceae</taxon>
        <taxon>Desulfobacca</taxon>
    </lineage>
</organism>
<dbReference type="GO" id="GO:0017038">
    <property type="term" value="P:protein import"/>
    <property type="evidence" value="ECO:0007669"/>
    <property type="project" value="TreeGrafter"/>
</dbReference>
<feature type="domain" description="MotA/TolQ/ExbB proton channel" evidence="10">
    <location>
        <begin position="75"/>
        <end position="193"/>
    </location>
</feature>
<evidence type="ECO:0000259" key="10">
    <source>
        <dbReference type="Pfam" id="PF01618"/>
    </source>
</evidence>
<protein>
    <submittedName>
        <fullName evidence="11">MotA/TolQ/ExbB proton channel family protein</fullName>
    </submittedName>
</protein>
<keyword evidence="7 9" id="KW-0472">Membrane</keyword>
<evidence type="ECO:0000256" key="2">
    <source>
        <dbReference type="ARBA" id="ARBA00022448"/>
    </source>
</evidence>
<evidence type="ECO:0000256" key="9">
    <source>
        <dbReference type="SAM" id="Phobius"/>
    </source>
</evidence>
<evidence type="ECO:0000313" key="11">
    <source>
        <dbReference type="EMBL" id="HGF34924.1"/>
    </source>
</evidence>
<dbReference type="PANTHER" id="PTHR30625">
    <property type="entry name" value="PROTEIN TOLQ"/>
    <property type="match status" value="1"/>
</dbReference>
<comment type="similarity">
    <text evidence="8">Belongs to the exbB/tolQ family.</text>
</comment>
<evidence type="ECO:0000256" key="5">
    <source>
        <dbReference type="ARBA" id="ARBA00022927"/>
    </source>
</evidence>
<feature type="transmembrane region" description="Helical" evidence="9">
    <location>
        <begin position="15"/>
        <end position="35"/>
    </location>
</feature>
<dbReference type="Pfam" id="PF01618">
    <property type="entry name" value="MotA_ExbB"/>
    <property type="match status" value="1"/>
</dbReference>
<keyword evidence="3" id="KW-1003">Cell membrane</keyword>
<accession>A0A7C3YZS1</accession>
<evidence type="ECO:0000256" key="4">
    <source>
        <dbReference type="ARBA" id="ARBA00022692"/>
    </source>
</evidence>
<comment type="caution">
    <text evidence="11">The sequence shown here is derived from an EMBL/GenBank/DDBJ whole genome shotgun (WGS) entry which is preliminary data.</text>
</comment>
<evidence type="ECO:0000256" key="8">
    <source>
        <dbReference type="RuleBase" id="RU004057"/>
    </source>
</evidence>
<gene>
    <name evidence="11" type="ORF">ENW96_11160</name>
</gene>
<dbReference type="EMBL" id="DTMF01000270">
    <property type="protein sequence ID" value="HGF34924.1"/>
    <property type="molecule type" value="Genomic_DNA"/>
</dbReference>
<dbReference type="InterPro" id="IPR050790">
    <property type="entry name" value="ExbB/TolQ_transport"/>
</dbReference>